<keyword evidence="2" id="KW-1185">Reference proteome</keyword>
<keyword evidence="1" id="KW-0436">Ligase</keyword>
<dbReference type="Proteomes" id="UP001166052">
    <property type="component" value="Unassembled WGS sequence"/>
</dbReference>
<proteinExistence type="predicted"/>
<feature type="non-terminal residue" evidence="1">
    <location>
        <position position="1"/>
    </location>
</feature>
<comment type="caution">
    <text evidence="1">The sequence shown here is derived from an EMBL/GenBank/DDBJ whole genome shotgun (WGS) entry which is preliminary data.</text>
</comment>
<dbReference type="EMBL" id="JAAWVN010022059">
    <property type="protein sequence ID" value="MBN3293523.1"/>
    <property type="molecule type" value="Genomic_DNA"/>
</dbReference>
<feature type="non-terminal residue" evidence="1">
    <location>
        <position position="142"/>
    </location>
</feature>
<dbReference type="GO" id="GO:0016874">
    <property type="term" value="F:ligase activity"/>
    <property type="evidence" value="ECO:0007669"/>
    <property type="project" value="UniProtKB-KW"/>
</dbReference>
<name>A0ABS2Z454_POLSE</name>
<reference evidence="1" key="1">
    <citation type="journal article" date="2021" name="Cell">
        <title>Tracing the genetic footprints of vertebrate landing in non-teleost ray-finned fishes.</title>
        <authorList>
            <person name="Bi X."/>
            <person name="Wang K."/>
            <person name="Yang L."/>
            <person name="Pan H."/>
            <person name="Jiang H."/>
            <person name="Wei Q."/>
            <person name="Fang M."/>
            <person name="Yu H."/>
            <person name="Zhu C."/>
            <person name="Cai Y."/>
            <person name="He Y."/>
            <person name="Gan X."/>
            <person name="Zeng H."/>
            <person name="Yu D."/>
            <person name="Zhu Y."/>
            <person name="Jiang H."/>
            <person name="Qiu Q."/>
            <person name="Yang H."/>
            <person name="Zhang Y.E."/>
            <person name="Wang W."/>
            <person name="Zhu M."/>
            <person name="He S."/>
            <person name="Zhang G."/>
        </authorList>
    </citation>
    <scope>NUCLEOTIDE SEQUENCE</scope>
    <source>
        <strain evidence="1">Bchr_001</strain>
    </source>
</reference>
<gene>
    <name evidence="1" type="primary">G2e3_23</name>
    <name evidence="1" type="ORF">GTO92_0005240</name>
</gene>
<organism evidence="1 2">
    <name type="scientific">Polypterus senegalus</name>
    <name type="common">Senegal bichir</name>
    <dbReference type="NCBI Taxonomy" id="55291"/>
    <lineage>
        <taxon>Eukaryota</taxon>
        <taxon>Metazoa</taxon>
        <taxon>Chordata</taxon>
        <taxon>Craniata</taxon>
        <taxon>Vertebrata</taxon>
        <taxon>Euteleostomi</taxon>
        <taxon>Actinopterygii</taxon>
        <taxon>Polypteriformes</taxon>
        <taxon>Polypteridae</taxon>
        <taxon>Polypterus</taxon>
    </lineage>
</organism>
<evidence type="ECO:0000313" key="2">
    <source>
        <dbReference type="Proteomes" id="UP001166052"/>
    </source>
</evidence>
<sequence length="142" mass="16767">MNALREVVEKHSFILQKLGCFHYVHNIDEKEKIRKDFLQWYFIYQNHFSFQRFTEGLSALDCFTALQQHPHIFRKFMGYTEEKLTAKALDSLFTPQMERSSASEYLQTSSFIGQGSSRVTDYSWANIVLHIISRKMCALRDV</sequence>
<accession>A0ABS2Z454</accession>
<protein>
    <submittedName>
        <fullName evidence="1">G2E3 ligase</fullName>
    </submittedName>
</protein>
<evidence type="ECO:0000313" key="1">
    <source>
        <dbReference type="EMBL" id="MBN3293523.1"/>
    </source>
</evidence>